<protein>
    <submittedName>
        <fullName evidence="5">(African queen) hypothetical protein</fullName>
    </submittedName>
</protein>
<accession>A0A8J2QRH1</accession>
<comment type="caution">
    <text evidence="5">The sequence shown here is derived from an EMBL/GenBank/DDBJ whole genome shotgun (WGS) entry which is preliminary data.</text>
</comment>
<dbReference type="SUPFAM" id="SSF52540">
    <property type="entry name" value="P-loop containing nucleoside triphosphate hydrolases"/>
    <property type="match status" value="1"/>
</dbReference>
<dbReference type="GO" id="GO:0006139">
    <property type="term" value="P:nucleobase-containing compound metabolic process"/>
    <property type="evidence" value="ECO:0007669"/>
    <property type="project" value="InterPro"/>
</dbReference>
<keyword evidence="1 4" id="KW-0808">Transferase</keyword>
<dbReference type="GO" id="GO:0005524">
    <property type="term" value="F:ATP binding"/>
    <property type="evidence" value="ECO:0007669"/>
    <property type="project" value="InterPro"/>
</dbReference>
<dbReference type="PANTHER" id="PTHR23359">
    <property type="entry name" value="NUCLEOTIDE KINASE"/>
    <property type="match status" value="1"/>
</dbReference>
<evidence type="ECO:0000256" key="1">
    <source>
        <dbReference type="ARBA" id="ARBA00022679"/>
    </source>
</evidence>
<dbReference type="OrthoDB" id="442176at2759"/>
<keyword evidence="3 4" id="KW-0418">Kinase</keyword>
<evidence type="ECO:0000313" key="6">
    <source>
        <dbReference type="Proteomes" id="UP000789524"/>
    </source>
</evidence>
<dbReference type="InterPro" id="IPR027417">
    <property type="entry name" value="P-loop_NTPase"/>
</dbReference>
<keyword evidence="6" id="KW-1185">Reference proteome</keyword>
<dbReference type="Proteomes" id="UP000789524">
    <property type="component" value="Unassembled WGS sequence"/>
</dbReference>
<dbReference type="HAMAP" id="MF_00235">
    <property type="entry name" value="Adenylate_kinase_Adk"/>
    <property type="match status" value="1"/>
</dbReference>
<dbReference type="Gene3D" id="3.40.50.300">
    <property type="entry name" value="P-loop containing nucleotide triphosphate hydrolases"/>
    <property type="match status" value="1"/>
</dbReference>
<dbReference type="EMBL" id="CAKASE010000058">
    <property type="protein sequence ID" value="CAG9567538.1"/>
    <property type="molecule type" value="Genomic_DNA"/>
</dbReference>
<evidence type="ECO:0000256" key="4">
    <source>
        <dbReference type="RuleBase" id="RU003330"/>
    </source>
</evidence>
<dbReference type="CDD" id="cd01428">
    <property type="entry name" value="ADK"/>
    <property type="match status" value="1"/>
</dbReference>
<sequence length="221" mass="24612">MEDKSCYPCEQEVIQKYPACPLQCMSPKCKAYKEPPIDSSKTPIIWVIGGPGSGKRTQCQKIIAKYGFTHLCTGDVLRAEAAMNNSEKSKCLATIMKRGEPFPNDVVLNLLKEAMISKVGGAKGFLIADYPRKKTQGIAFEKAIAPVNHILYLEASAETLKKRVQARAVDEYALNKRLKTFFEDTDLVLAHYLKKLTRINAEDTPDAVFDEIVKVLDPIVT</sequence>
<evidence type="ECO:0000313" key="5">
    <source>
        <dbReference type="EMBL" id="CAG9567538.1"/>
    </source>
</evidence>
<comment type="similarity">
    <text evidence="4">Belongs to the adenylate kinase family.</text>
</comment>
<evidence type="ECO:0000256" key="2">
    <source>
        <dbReference type="ARBA" id="ARBA00022741"/>
    </source>
</evidence>
<name>A0A8J2QRH1_9NEOP</name>
<evidence type="ECO:0000256" key="3">
    <source>
        <dbReference type="ARBA" id="ARBA00022777"/>
    </source>
</evidence>
<dbReference type="AlphaFoldDB" id="A0A8J2QRH1"/>
<gene>
    <name evidence="5" type="ORF">DCHRY22_LOCUS7784</name>
</gene>
<dbReference type="InterPro" id="IPR000850">
    <property type="entry name" value="Adenylat/UMP-CMP_kin"/>
</dbReference>
<dbReference type="Pfam" id="PF00406">
    <property type="entry name" value="ADK"/>
    <property type="match status" value="1"/>
</dbReference>
<reference evidence="5" key="1">
    <citation type="submission" date="2021-09" db="EMBL/GenBank/DDBJ databases">
        <authorList>
            <person name="Martin H S."/>
        </authorList>
    </citation>
    <scope>NUCLEOTIDE SEQUENCE</scope>
</reference>
<keyword evidence="2" id="KW-0547">Nucleotide-binding</keyword>
<dbReference type="GO" id="GO:0019205">
    <property type="term" value="F:nucleobase-containing compound kinase activity"/>
    <property type="evidence" value="ECO:0007669"/>
    <property type="project" value="InterPro"/>
</dbReference>
<organism evidence="5 6">
    <name type="scientific">Danaus chrysippus</name>
    <name type="common">African queen</name>
    <dbReference type="NCBI Taxonomy" id="151541"/>
    <lineage>
        <taxon>Eukaryota</taxon>
        <taxon>Metazoa</taxon>
        <taxon>Ecdysozoa</taxon>
        <taxon>Arthropoda</taxon>
        <taxon>Hexapoda</taxon>
        <taxon>Insecta</taxon>
        <taxon>Pterygota</taxon>
        <taxon>Neoptera</taxon>
        <taxon>Endopterygota</taxon>
        <taxon>Lepidoptera</taxon>
        <taxon>Glossata</taxon>
        <taxon>Ditrysia</taxon>
        <taxon>Papilionoidea</taxon>
        <taxon>Nymphalidae</taxon>
        <taxon>Danainae</taxon>
        <taxon>Danaini</taxon>
        <taxon>Danaina</taxon>
        <taxon>Danaus</taxon>
        <taxon>Anosia</taxon>
    </lineage>
</organism>
<proteinExistence type="inferred from homology"/>
<dbReference type="PRINTS" id="PR00094">
    <property type="entry name" value="ADENYLTKNASE"/>
</dbReference>